<comment type="caution">
    <text evidence="1">The sequence shown here is derived from an EMBL/GenBank/DDBJ whole genome shotgun (WGS) entry which is preliminary data.</text>
</comment>
<evidence type="ECO:0000313" key="2">
    <source>
        <dbReference type="Proteomes" id="UP000597444"/>
    </source>
</evidence>
<reference evidence="1" key="1">
    <citation type="submission" date="2020-10" db="EMBL/GenBank/DDBJ databases">
        <title>Taxonomic study of unclassified bacteria belonging to the class Ktedonobacteria.</title>
        <authorList>
            <person name="Yabe S."/>
            <person name="Wang C.M."/>
            <person name="Zheng Y."/>
            <person name="Sakai Y."/>
            <person name="Cavaletti L."/>
            <person name="Monciardini P."/>
            <person name="Donadio S."/>
        </authorList>
    </citation>
    <scope>NUCLEOTIDE SEQUENCE</scope>
    <source>
        <strain evidence="1">ID150040</strain>
    </source>
</reference>
<accession>A0A8J3N415</accession>
<dbReference type="AlphaFoldDB" id="A0A8J3N415"/>
<sequence length="43" mass="5051">MVNAEEDEQSPRRSRAIYRGIPPMRDKSLDYDEEIVEVLLIDT</sequence>
<proteinExistence type="predicted"/>
<protein>
    <submittedName>
        <fullName evidence="1">Uncharacterized protein</fullName>
    </submittedName>
</protein>
<dbReference type="RefSeq" id="WP_268963475.1">
    <property type="nucleotide sequence ID" value="NZ_BNJK01000001.1"/>
</dbReference>
<dbReference type="EMBL" id="BNJK01000001">
    <property type="protein sequence ID" value="GHO94988.1"/>
    <property type="molecule type" value="Genomic_DNA"/>
</dbReference>
<organism evidence="1 2">
    <name type="scientific">Reticulibacter mediterranei</name>
    <dbReference type="NCBI Taxonomy" id="2778369"/>
    <lineage>
        <taxon>Bacteria</taxon>
        <taxon>Bacillati</taxon>
        <taxon>Chloroflexota</taxon>
        <taxon>Ktedonobacteria</taxon>
        <taxon>Ktedonobacterales</taxon>
        <taxon>Reticulibacteraceae</taxon>
        <taxon>Reticulibacter</taxon>
    </lineage>
</organism>
<evidence type="ECO:0000313" key="1">
    <source>
        <dbReference type="EMBL" id="GHO94988.1"/>
    </source>
</evidence>
<keyword evidence="2" id="KW-1185">Reference proteome</keyword>
<dbReference type="Proteomes" id="UP000597444">
    <property type="component" value="Unassembled WGS sequence"/>
</dbReference>
<name>A0A8J3N415_9CHLR</name>
<gene>
    <name evidence="1" type="ORF">KSF_050360</name>
</gene>